<dbReference type="GO" id="GO:0003924">
    <property type="term" value="F:GTPase activity"/>
    <property type="evidence" value="ECO:0007669"/>
    <property type="project" value="InterPro"/>
</dbReference>
<feature type="region of interest" description="Disordered" evidence="1">
    <location>
        <begin position="973"/>
        <end position="1006"/>
    </location>
</feature>
<gene>
    <name evidence="3" type="ORF">MSPICULIGERA_LOCUS22121</name>
</gene>
<comment type="caution">
    <text evidence="3">The sequence shown here is derived from an EMBL/GenBank/DDBJ whole genome shotgun (WGS) entry which is preliminary data.</text>
</comment>
<feature type="region of interest" description="Disordered" evidence="1">
    <location>
        <begin position="423"/>
        <end position="520"/>
    </location>
</feature>
<feature type="compositionally biased region" description="Basic and acidic residues" evidence="1">
    <location>
        <begin position="496"/>
        <end position="510"/>
    </location>
</feature>
<dbReference type="Gene3D" id="3.40.50.300">
    <property type="entry name" value="P-loop containing nucleotide triphosphate hydrolases"/>
    <property type="match status" value="1"/>
</dbReference>
<feature type="compositionally biased region" description="Basic and acidic residues" evidence="1">
    <location>
        <begin position="848"/>
        <end position="872"/>
    </location>
</feature>
<evidence type="ECO:0000313" key="4">
    <source>
        <dbReference type="Proteomes" id="UP001177023"/>
    </source>
</evidence>
<feature type="compositionally biased region" description="Basic and acidic residues" evidence="1">
    <location>
        <begin position="443"/>
        <end position="452"/>
    </location>
</feature>
<feature type="compositionally biased region" description="Basic and acidic residues" evidence="1">
    <location>
        <begin position="463"/>
        <end position="484"/>
    </location>
</feature>
<feature type="region of interest" description="Disordered" evidence="1">
    <location>
        <begin position="804"/>
        <end position="832"/>
    </location>
</feature>
<feature type="compositionally biased region" description="Polar residues" evidence="1">
    <location>
        <begin position="808"/>
        <end position="818"/>
    </location>
</feature>
<feature type="compositionally biased region" description="Polar residues" evidence="1">
    <location>
        <begin position="994"/>
        <end position="1004"/>
    </location>
</feature>
<evidence type="ECO:0000259" key="2">
    <source>
        <dbReference type="Pfam" id="PF02263"/>
    </source>
</evidence>
<feature type="non-terminal residue" evidence="3">
    <location>
        <position position="1"/>
    </location>
</feature>
<dbReference type="PANTHER" id="PTHR10751">
    <property type="entry name" value="GUANYLATE BINDING PROTEIN"/>
    <property type="match status" value="1"/>
</dbReference>
<dbReference type="GO" id="GO:0005525">
    <property type="term" value="F:GTP binding"/>
    <property type="evidence" value="ECO:0007669"/>
    <property type="project" value="InterPro"/>
</dbReference>
<dbReference type="SUPFAM" id="SSF52540">
    <property type="entry name" value="P-loop containing nucleoside triphosphate hydrolases"/>
    <property type="match status" value="1"/>
</dbReference>
<dbReference type="EMBL" id="CATQJA010002674">
    <property type="protein sequence ID" value="CAJ0584054.1"/>
    <property type="molecule type" value="Genomic_DNA"/>
</dbReference>
<keyword evidence="4" id="KW-1185">Reference proteome</keyword>
<feature type="region of interest" description="Disordered" evidence="1">
    <location>
        <begin position="848"/>
        <end position="891"/>
    </location>
</feature>
<dbReference type="Proteomes" id="UP001177023">
    <property type="component" value="Unassembled WGS sequence"/>
</dbReference>
<protein>
    <recommendedName>
        <fullName evidence="2">Guanylate-binding protein N-terminal domain-containing protein</fullName>
    </recommendedName>
</protein>
<proteinExistence type="predicted"/>
<organism evidence="3 4">
    <name type="scientific">Mesorhabditis spiculigera</name>
    <dbReference type="NCBI Taxonomy" id="96644"/>
    <lineage>
        <taxon>Eukaryota</taxon>
        <taxon>Metazoa</taxon>
        <taxon>Ecdysozoa</taxon>
        <taxon>Nematoda</taxon>
        <taxon>Chromadorea</taxon>
        <taxon>Rhabditida</taxon>
        <taxon>Rhabditina</taxon>
        <taxon>Rhabditomorpha</taxon>
        <taxon>Rhabditoidea</taxon>
        <taxon>Rhabditidae</taxon>
        <taxon>Mesorhabditinae</taxon>
        <taxon>Mesorhabditis</taxon>
    </lineage>
</organism>
<evidence type="ECO:0000313" key="3">
    <source>
        <dbReference type="EMBL" id="CAJ0584054.1"/>
    </source>
</evidence>
<dbReference type="InterPro" id="IPR027417">
    <property type="entry name" value="P-loop_NTPase"/>
</dbReference>
<reference evidence="3" key="1">
    <citation type="submission" date="2023-06" db="EMBL/GenBank/DDBJ databases">
        <authorList>
            <person name="Delattre M."/>
        </authorList>
    </citation>
    <scope>NUCLEOTIDE SEQUENCE</scope>
    <source>
        <strain evidence="3">AF72</strain>
    </source>
</reference>
<feature type="compositionally biased region" description="Basic and acidic residues" evidence="1">
    <location>
        <begin position="823"/>
        <end position="832"/>
    </location>
</feature>
<feature type="domain" description="Guanylate-binding protein N-terminal" evidence="2">
    <location>
        <begin position="34"/>
        <end position="156"/>
    </location>
</feature>
<evidence type="ECO:0000256" key="1">
    <source>
        <dbReference type="SAM" id="MobiDB-lite"/>
    </source>
</evidence>
<dbReference type="InterPro" id="IPR015894">
    <property type="entry name" value="Guanylate-bd_N"/>
</dbReference>
<sequence>MAAGSTYYQLVSFEGGKVTLFEQNARSTFAHERYRNKKIAFVSVAGPARSGKSFLVAYLTSGFFIRGRFKSGYARDTEGILICDTPWVLEDQTVVFFLDTQGTFDLETEPIVSELIMAFSLLVSGLQIINLRVNIDGDDLRMVHRSVEAVNAMKRNAVGEKLLFLIRDAADPKVKGEDVLAQLWESGKASQELSEARESLQRRYKIACIPLPVPSDNVKKGNNTATICTGKDNADFSKKLQCVKEYLRQHTVGASSTRRMDWAYWQEIAAFLNNAFPRYTSRAAVTQNLLLAHAIESAFNNLDTTFSKATLENIDQRKLHFTRILEGRIKKQHLGTLQTQAIQQALDQMDVDVETFTEYATDQERLLKGEIEALRKNIAEAKEFVDIDDATETAMLTNARKELKKTIDTAIRGREQRLHDVLATGEQKQAKAHSDSPSGSKRSFSDPIDKTKLIRPGPVCEKNSSENEEKNAACVDSLRKRDPIVETGGTESLSPPEKRIRPEQTDRLDQETPFSPGETLQPATTLLASTALIEPNGLLNQTAKEQNELTERQQQSKPVQGIVADDHGNERADEALISECTGGDSIKTSFENSSTIEEVSPHVADAAYACEDTGRGSPDGWNRELTKMPTSTSAELEAPNSPSVIFGTKEFENLPDEDICNVGGNADSGHHSLNQESVYFEDHRSELSSVIGASQTLRNPFRASDARGKEELPNLILANRRTAAEMADNNATQDQTLPERGTHPEGQRALTKMGLSSLASTKEKPMTKIPVAEVWESQEENGIKEALARREDPFPRELLAVSPESEYQHLQPTGSEYSGRTKRNSDPIDGALHRDFHAMPSAANGLVRARESPTEGHRQKKQMNHEATDKQQNDGSVKDYQGSPLRESGYLNSATAEKVEAILKSRSNGCTGGQPNFVAGKHDIEAFGRITEVVPCGDPGHNQNSIYFNQLSVESSMPSESAISLERMPFIDDAEQPRPNQPEDRGFNGDAPFFNNSSGPNSQGKYWDEATSLPGERSLTVELAHSEKHVYEQQLRRDPPIGLPDGFVRNASVVLTSFTDASSDQRDLHQRDGISPLRNEHKYVTQSAAIFSWDDLSTNLAPKNGTAKSRPETPGIWLRDCEDDPEAGPLRRQPSGAFTYICPPFSEQIKNAETVSEQNSIEKDIRYTTMLLAPKEAQSEAAGEVEYHAAQAKKLRQEGKKKPKAELDDKIRLDMEWFDVAMDRCMMKYHKERVLLLPVRQEQLRQDLHKAVSGCTQSHQYSEASARKRRKAAIAAYKAATQRKDFDQRVDIRNGLDASLLKTKEYTKCFNVLGNYVAEKMGTSLYPFRPTDVDYDDDIIIKRCVNQGGRRRIKETNEYFGGAIEYLISHYPEKWSLLRTIDYAVEYMHFFYDVLAKGTKMNDSEELWQTLQDLSMERWTVKAIAMGRIKPYMFGLKGGEYSSYTNDMLQYVGQYIRQPRQAENVQPPPIHL</sequence>
<name>A0AA36DAC9_9BILA</name>
<feature type="region of interest" description="Disordered" evidence="1">
    <location>
        <begin position="726"/>
        <end position="747"/>
    </location>
</feature>
<accession>A0AA36DAC9</accession>
<dbReference type="Pfam" id="PF02263">
    <property type="entry name" value="GBP"/>
    <property type="match status" value="1"/>
</dbReference>